<comment type="caution">
    <text evidence="1">The sequence shown here is derived from an EMBL/GenBank/DDBJ whole genome shotgun (WGS) entry which is preliminary data.</text>
</comment>
<evidence type="ECO:0000313" key="1">
    <source>
        <dbReference type="EMBL" id="GAA2674570.1"/>
    </source>
</evidence>
<accession>A0ABN3SFE7</accession>
<protein>
    <submittedName>
        <fullName evidence="1">Uncharacterized protein</fullName>
    </submittedName>
</protein>
<sequence length="73" mass="7617">MDARGDTATVVDDPHAVVGEQGDVDAVGVAGEGLVDGVVHNLVDKVVETALAGRSDIHTRALADRFKPFEYGD</sequence>
<name>A0ABN3SFE7_9ACTN</name>
<proteinExistence type="predicted"/>
<dbReference type="Proteomes" id="UP001501666">
    <property type="component" value="Unassembled WGS sequence"/>
</dbReference>
<reference evidence="1 2" key="1">
    <citation type="journal article" date="2019" name="Int. J. Syst. Evol. Microbiol.">
        <title>The Global Catalogue of Microorganisms (GCM) 10K type strain sequencing project: providing services to taxonomists for standard genome sequencing and annotation.</title>
        <authorList>
            <consortium name="The Broad Institute Genomics Platform"/>
            <consortium name="The Broad Institute Genome Sequencing Center for Infectious Disease"/>
            <person name="Wu L."/>
            <person name="Ma J."/>
        </authorList>
    </citation>
    <scope>NUCLEOTIDE SEQUENCE [LARGE SCALE GENOMIC DNA]</scope>
    <source>
        <strain evidence="1 2">JCM 6835</strain>
    </source>
</reference>
<gene>
    <name evidence="1" type="ORF">GCM10010412_055750</name>
</gene>
<dbReference type="EMBL" id="BAAATE010000016">
    <property type="protein sequence ID" value="GAA2674570.1"/>
    <property type="molecule type" value="Genomic_DNA"/>
</dbReference>
<organism evidence="1 2">
    <name type="scientific">Nonomuraea recticatena</name>
    <dbReference type="NCBI Taxonomy" id="46178"/>
    <lineage>
        <taxon>Bacteria</taxon>
        <taxon>Bacillati</taxon>
        <taxon>Actinomycetota</taxon>
        <taxon>Actinomycetes</taxon>
        <taxon>Streptosporangiales</taxon>
        <taxon>Streptosporangiaceae</taxon>
        <taxon>Nonomuraea</taxon>
    </lineage>
</organism>
<keyword evidence="2" id="KW-1185">Reference proteome</keyword>
<evidence type="ECO:0000313" key="2">
    <source>
        <dbReference type="Proteomes" id="UP001501666"/>
    </source>
</evidence>